<feature type="region of interest" description="Disordered" evidence="1">
    <location>
        <begin position="28"/>
        <end position="49"/>
    </location>
</feature>
<feature type="compositionally biased region" description="Basic residues" evidence="1">
    <location>
        <begin position="28"/>
        <end position="44"/>
    </location>
</feature>
<dbReference type="Proteomes" id="UP000606786">
    <property type="component" value="Unassembled WGS sequence"/>
</dbReference>
<protein>
    <submittedName>
        <fullName evidence="2">(Mediterranean fruit fly) hypothetical protein</fullName>
    </submittedName>
</protein>
<dbReference type="EMBL" id="CAJHJT010000001">
    <property type="protein sequence ID" value="CAD6994828.1"/>
    <property type="molecule type" value="Genomic_DNA"/>
</dbReference>
<evidence type="ECO:0000313" key="2">
    <source>
        <dbReference type="EMBL" id="CAD6994828.1"/>
    </source>
</evidence>
<name>A0A811U915_CERCA</name>
<keyword evidence="3" id="KW-1185">Reference proteome</keyword>
<comment type="caution">
    <text evidence="2">The sequence shown here is derived from an EMBL/GenBank/DDBJ whole genome shotgun (WGS) entry which is preliminary data.</text>
</comment>
<sequence length="89" mass="10766">MNSCKASRSIDRPSVLLFHLYQLRHHHHRRHHHHHHHHRGRRRRCQSDSDNLICKRQVSHPEKQLYTEPTNQMTTLLSSSLSLRCLVFH</sequence>
<accession>A0A811U915</accession>
<dbReference type="AlphaFoldDB" id="A0A811U915"/>
<evidence type="ECO:0000313" key="3">
    <source>
        <dbReference type="Proteomes" id="UP000606786"/>
    </source>
</evidence>
<reference evidence="2" key="1">
    <citation type="submission" date="2020-11" db="EMBL/GenBank/DDBJ databases">
        <authorList>
            <person name="Whitehead M."/>
        </authorList>
    </citation>
    <scope>NUCLEOTIDE SEQUENCE</scope>
    <source>
        <strain evidence="2">EGII</strain>
    </source>
</reference>
<proteinExistence type="predicted"/>
<gene>
    <name evidence="2" type="ORF">CCAP1982_LOCUS3559</name>
</gene>
<evidence type="ECO:0000256" key="1">
    <source>
        <dbReference type="SAM" id="MobiDB-lite"/>
    </source>
</evidence>
<organism evidence="2 3">
    <name type="scientific">Ceratitis capitata</name>
    <name type="common">Mediterranean fruit fly</name>
    <name type="synonym">Tephritis capitata</name>
    <dbReference type="NCBI Taxonomy" id="7213"/>
    <lineage>
        <taxon>Eukaryota</taxon>
        <taxon>Metazoa</taxon>
        <taxon>Ecdysozoa</taxon>
        <taxon>Arthropoda</taxon>
        <taxon>Hexapoda</taxon>
        <taxon>Insecta</taxon>
        <taxon>Pterygota</taxon>
        <taxon>Neoptera</taxon>
        <taxon>Endopterygota</taxon>
        <taxon>Diptera</taxon>
        <taxon>Brachycera</taxon>
        <taxon>Muscomorpha</taxon>
        <taxon>Tephritoidea</taxon>
        <taxon>Tephritidae</taxon>
        <taxon>Ceratitis</taxon>
        <taxon>Ceratitis</taxon>
    </lineage>
</organism>